<feature type="region of interest" description="Disordered" evidence="1">
    <location>
        <begin position="906"/>
        <end position="954"/>
    </location>
</feature>
<dbReference type="SMART" id="SM00368">
    <property type="entry name" value="LRR_RI"/>
    <property type="match status" value="13"/>
</dbReference>
<dbReference type="AlphaFoldDB" id="A0A0M0LQE6"/>
<organism evidence="2 3">
    <name type="scientific">Chrysochromulina tobinii</name>
    <dbReference type="NCBI Taxonomy" id="1460289"/>
    <lineage>
        <taxon>Eukaryota</taxon>
        <taxon>Haptista</taxon>
        <taxon>Haptophyta</taxon>
        <taxon>Prymnesiophyceae</taxon>
        <taxon>Prymnesiales</taxon>
        <taxon>Chrysochromulinaceae</taxon>
        <taxon>Chrysochromulina</taxon>
    </lineage>
</organism>
<dbReference type="SUPFAM" id="SSF52047">
    <property type="entry name" value="RNI-like"/>
    <property type="match status" value="2"/>
</dbReference>
<dbReference type="Proteomes" id="UP000037460">
    <property type="component" value="Unassembled WGS sequence"/>
</dbReference>
<name>A0A0M0LQE6_9EUKA</name>
<dbReference type="InterPro" id="IPR032675">
    <property type="entry name" value="LRR_dom_sf"/>
</dbReference>
<sequence>MLPKREDLPERAFWSADELSDIFGKLYALFGAEEAERRFALFFVAISCHWFDTEHPDPDGFHLNIVAHFARAYVSDHSAGAGTPAAANAASGAGPSAVREPTLRSEVLDPLRMKPDCALLWDYAVVPSTTDGFVRGAWSAEARHALLLWLSHPRIAVWMQTDAPRDGMRGLPEYASRKYETSGWCCLERAIAELAKPESFRLDLAGRPPLPPLHSATAAAQQLPPFRYLRAMCRAPRRPPQRPEAFKALLTAGKSPRTPSAPAVFDAPTDALVAVDMYSAAFGAVSARSRVLDWHALHWSAADVEVMGAALPAFRACSSLDVSCGTLGGQAASALRTALNALPALATLCGSGNHLGGKGAAELVDALRSAPALTSLALDASGLRDRGGVALLRALQQRKGAPLRALSLRENELAVEASCALISLLEASPSLAVLDVACNRLTLDGTEQHTMLSLLPVALRKSSPLTTLSLGANGLGPECAPVLASLLASNTTLTALDVRSNEFFTTAASTQLAAAVLASRSLQCFGGVPVRALAQHSLDVVDMAEEGLGASEAFVLGELLLGSSAVLACNVDGSELLPMPELRGTTADGKSMVETVDLSHAGLGYASAIVLSSLLSANSVILHLNLSHNRLGPRAVAALADGLYFQTSLTHLDLSANPLGEAGARALAEAVAVAPTPLDALLIDGGALPVKELRGTKGTRTVDLDNLGLGPLSALLIEALVRGNLACTSLSLADNALGDEGAAAIAGALKTTRVTALNLWNNGLGAEGARAIGKLFVVAHSPVTELNIDGFALPVKKLRGILGDDAKPFDSLALQKKKLGPLAGIVIGELVRTNVTLTNLNLSGNALGAAGGLALALATAANPSLATVDIRNNKLDAETKAACRAMPAVASRLLYASVGEEQASAAEEVSAAKPGKTQRTKTTGVGEKAGATSRPATSPTSVKKVGTVPLGGDATAMPGKYKVGRC</sequence>
<keyword evidence="3" id="KW-1185">Reference proteome</keyword>
<evidence type="ECO:0000313" key="3">
    <source>
        <dbReference type="Proteomes" id="UP000037460"/>
    </source>
</evidence>
<reference evidence="3" key="1">
    <citation type="journal article" date="2015" name="PLoS Genet.">
        <title>Genome Sequence and Transcriptome Analyses of Chrysochromulina tobin: Metabolic Tools for Enhanced Algal Fitness in the Prominent Order Prymnesiales (Haptophyceae).</title>
        <authorList>
            <person name="Hovde B.T."/>
            <person name="Deodato C.R."/>
            <person name="Hunsperger H.M."/>
            <person name="Ryken S.A."/>
            <person name="Yost W."/>
            <person name="Jha R.K."/>
            <person name="Patterson J."/>
            <person name="Monnat R.J. Jr."/>
            <person name="Barlow S.B."/>
            <person name="Starkenburg S.R."/>
            <person name="Cattolico R.A."/>
        </authorList>
    </citation>
    <scope>NUCLEOTIDE SEQUENCE</scope>
    <source>
        <strain evidence="3">CCMP291</strain>
    </source>
</reference>
<dbReference type="InterPro" id="IPR001611">
    <property type="entry name" value="Leu-rich_rpt"/>
</dbReference>
<evidence type="ECO:0000313" key="2">
    <source>
        <dbReference type="EMBL" id="KOO53221.1"/>
    </source>
</evidence>
<dbReference type="PANTHER" id="PTHR24114">
    <property type="entry name" value="LEUCINE RICH REPEAT FAMILY PROTEIN"/>
    <property type="match status" value="1"/>
</dbReference>
<proteinExistence type="predicted"/>
<dbReference type="EMBL" id="JWZX01000324">
    <property type="protein sequence ID" value="KOO53221.1"/>
    <property type="molecule type" value="Genomic_DNA"/>
</dbReference>
<comment type="caution">
    <text evidence="2">The sequence shown here is derived from an EMBL/GenBank/DDBJ whole genome shotgun (WGS) entry which is preliminary data.</text>
</comment>
<dbReference type="OrthoDB" id="120976at2759"/>
<evidence type="ECO:0000256" key="1">
    <source>
        <dbReference type="SAM" id="MobiDB-lite"/>
    </source>
</evidence>
<dbReference type="PANTHER" id="PTHR24114:SF50">
    <property type="entry name" value="RNI-LIKE PROTEIN"/>
    <property type="match status" value="1"/>
</dbReference>
<dbReference type="Pfam" id="PF13516">
    <property type="entry name" value="LRR_6"/>
    <property type="match status" value="6"/>
</dbReference>
<dbReference type="Gene3D" id="3.80.10.10">
    <property type="entry name" value="Ribonuclease Inhibitor"/>
    <property type="match status" value="5"/>
</dbReference>
<gene>
    <name evidence="2" type="ORF">Ctob_010401</name>
</gene>
<dbReference type="InterPro" id="IPR052394">
    <property type="entry name" value="LRR-containing"/>
</dbReference>
<protein>
    <submittedName>
        <fullName evidence="2">Nucleotide-binding oligomerization domain-containing protein 1</fullName>
    </submittedName>
</protein>
<accession>A0A0M0LQE6</accession>